<evidence type="ECO:0000313" key="3">
    <source>
        <dbReference type="Proteomes" id="UP000265663"/>
    </source>
</evidence>
<protein>
    <recommendedName>
        <fullName evidence="4">Ubiquitin 3 binding protein But2 C-terminal domain-containing protein</fullName>
    </recommendedName>
</protein>
<feature type="chain" id="PRO_5018048451" description="Ubiquitin 3 binding protein But2 C-terminal domain-containing protein" evidence="1">
    <location>
        <begin position="20"/>
        <end position="238"/>
    </location>
</feature>
<dbReference type="Proteomes" id="UP000265663">
    <property type="component" value="Unassembled WGS sequence"/>
</dbReference>
<dbReference type="EMBL" id="KE747809">
    <property type="protein sequence ID" value="RMZ66990.1"/>
    <property type="molecule type" value="Genomic_DNA"/>
</dbReference>
<dbReference type="OrthoDB" id="3772810at2759"/>
<dbReference type="AlphaFoldDB" id="A0A3M7LXT2"/>
<reference evidence="2 3" key="1">
    <citation type="journal article" date="2014" name="PLoS ONE">
        <title>De novo Genome Assembly of the Fungal Plant Pathogen Pyrenophora semeniperda.</title>
        <authorList>
            <person name="Soliai M.M."/>
            <person name="Meyer S.E."/>
            <person name="Udall J.A."/>
            <person name="Elzinga D.E."/>
            <person name="Hermansen R.A."/>
            <person name="Bodily P.M."/>
            <person name="Hart A.A."/>
            <person name="Coleman C.E."/>
        </authorList>
    </citation>
    <scope>NUCLEOTIDE SEQUENCE [LARGE SCALE GENOMIC DNA]</scope>
    <source>
        <strain evidence="2 3">CCB06</strain>
        <tissue evidence="2">Mycelium</tissue>
    </source>
</reference>
<sequence length="238" mass="26526">MLANTAVLICALVLGHASSAPYPLSNSTAPPNITACTPKPILTEENSKVTDPSPSFISEFICHSVYPIDLTVVNSRYPTYDIDHLHRSHDFFMLRRQVKDQGEIATQVQFENLPAKTSNLTCRLEFVLPRVDLQLLSGPNPSFNVYQVERETNAIATWITYENDKSSLFFGTVNGQQEALERTRSVGGVAAINSTACNETMSFTMGMMYDSPEPNYWQFNNLPPPAFPVQGFRMVYGC</sequence>
<keyword evidence="1" id="KW-0732">Signal</keyword>
<organism evidence="2 3">
    <name type="scientific">Pyrenophora seminiperda CCB06</name>
    <dbReference type="NCBI Taxonomy" id="1302712"/>
    <lineage>
        <taxon>Eukaryota</taxon>
        <taxon>Fungi</taxon>
        <taxon>Dikarya</taxon>
        <taxon>Ascomycota</taxon>
        <taxon>Pezizomycotina</taxon>
        <taxon>Dothideomycetes</taxon>
        <taxon>Pleosporomycetidae</taxon>
        <taxon>Pleosporales</taxon>
        <taxon>Pleosporineae</taxon>
        <taxon>Pleosporaceae</taxon>
        <taxon>Pyrenophora</taxon>
    </lineage>
</organism>
<evidence type="ECO:0008006" key="4">
    <source>
        <dbReference type="Google" id="ProtNLM"/>
    </source>
</evidence>
<proteinExistence type="predicted"/>
<gene>
    <name evidence="2" type="ORF">GMOD_00002384</name>
</gene>
<evidence type="ECO:0000256" key="1">
    <source>
        <dbReference type="SAM" id="SignalP"/>
    </source>
</evidence>
<name>A0A3M7LXT2_9PLEO</name>
<accession>A0A3M7LXT2</accession>
<keyword evidence="3" id="KW-1185">Reference proteome</keyword>
<feature type="signal peptide" evidence="1">
    <location>
        <begin position="1"/>
        <end position="19"/>
    </location>
</feature>
<evidence type="ECO:0000313" key="2">
    <source>
        <dbReference type="EMBL" id="RMZ66990.1"/>
    </source>
</evidence>